<dbReference type="SUPFAM" id="SSF55729">
    <property type="entry name" value="Acyl-CoA N-acyltransferases (Nat)"/>
    <property type="match status" value="1"/>
</dbReference>
<dbReference type="GO" id="GO:0016747">
    <property type="term" value="F:acyltransferase activity, transferring groups other than amino-acyl groups"/>
    <property type="evidence" value="ECO:0007669"/>
    <property type="project" value="InterPro"/>
</dbReference>
<evidence type="ECO:0000259" key="1">
    <source>
        <dbReference type="PROSITE" id="PS51186"/>
    </source>
</evidence>
<comment type="caution">
    <text evidence="2">The sequence shown here is derived from an EMBL/GenBank/DDBJ whole genome shotgun (WGS) entry which is preliminary data.</text>
</comment>
<dbReference type="Gene3D" id="3.40.630.30">
    <property type="match status" value="1"/>
</dbReference>
<evidence type="ECO:0000313" key="3">
    <source>
        <dbReference type="Proteomes" id="UP000075349"/>
    </source>
</evidence>
<organism evidence="2 3">
    <name type="scientific">Vibrio cidicii</name>
    <dbReference type="NCBI Taxonomy" id="1763883"/>
    <lineage>
        <taxon>Bacteria</taxon>
        <taxon>Pseudomonadati</taxon>
        <taxon>Pseudomonadota</taxon>
        <taxon>Gammaproteobacteria</taxon>
        <taxon>Vibrionales</taxon>
        <taxon>Vibrionaceae</taxon>
        <taxon>Vibrio</taxon>
    </lineage>
</organism>
<accession>A0A151JG16</accession>
<dbReference type="CDD" id="cd04301">
    <property type="entry name" value="NAT_SF"/>
    <property type="match status" value="1"/>
</dbReference>
<dbReference type="InterPro" id="IPR000182">
    <property type="entry name" value="GNAT_dom"/>
</dbReference>
<proteinExistence type="predicted"/>
<protein>
    <submittedName>
        <fullName evidence="2">GNAT family acetyltransferase</fullName>
    </submittedName>
</protein>
<dbReference type="PANTHER" id="PTHR43451">
    <property type="entry name" value="ACETYLTRANSFERASE (GNAT) FAMILY PROTEIN"/>
    <property type="match status" value="1"/>
</dbReference>
<dbReference type="Pfam" id="PF13673">
    <property type="entry name" value="Acetyltransf_10"/>
    <property type="match status" value="1"/>
</dbReference>
<reference evidence="3" key="1">
    <citation type="submission" date="2015-12" db="EMBL/GenBank/DDBJ databases">
        <authorList>
            <person name="Tarr C.L."/>
            <person name="Gladney L.M."/>
        </authorList>
    </citation>
    <scope>NUCLEOTIDE SEQUENCE [LARGE SCALE GENOMIC DNA]</scope>
    <source>
        <strain evidence="3">2756-81</strain>
    </source>
</reference>
<dbReference type="EMBL" id="LOMK01000001">
    <property type="protein sequence ID" value="KYN24606.1"/>
    <property type="molecule type" value="Genomic_DNA"/>
</dbReference>
<keyword evidence="2" id="KW-0808">Transferase</keyword>
<dbReference type="AlphaFoldDB" id="A0A151JG16"/>
<dbReference type="InterPro" id="IPR016181">
    <property type="entry name" value="Acyl_CoA_acyltransferase"/>
</dbReference>
<dbReference type="PROSITE" id="PS51186">
    <property type="entry name" value="GNAT"/>
    <property type="match status" value="1"/>
</dbReference>
<name>A0A151JG16_9VIBR</name>
<evidence type="ECO:0000313" key="2">
    <source>
        <dbReference type="EMBL" id="KYN24606.1"/>
    </source>
</evidence>
<sequence>MNISYELVTQEDQQLILALGEAVNEEFVIPCLSSDGQKAMRNARKGDIEQATNTEIYTSIKAVKNGAIVGYVAWRQGNYIAQLYVSSKYQNQGVGRGLIAEMLKRSGASSIELKASVNAVGFYERLGFQSVDTEQVKNGIRYVPMLLKL</sequence>
<dbReference type="InterPro" id="IPR052564">
    <property type="entry name" value="N-acetyltrans/Recomb-assoc"/>
</dbReference>
<gene>
    <name evidence="2" type="ORF">AUQ44_01450</name>
</gene>
<dbReference type="Proteomes" id="UP000075349">
    <property type="component" value="Unassembled WGS sequence"/>
</dbReference>
<dbReference type="PANTHER" id="PTHR43451:SF1">
    <property type="entry name" value="ACETYLTRANSFERASE"/>
    <property type="match status" value="1"/>
</dbReference>
<feature type="domain" description="N-acetyltransferase" evidence="1">
    <location>
        <begin position="3"/>
        <end position="149"/>
    </location>
</feature>